<accession>A0ABN9VA97</accession>
<name>A0ABN9VA97_9DINO</name>
<evidence type="ECO:0000313" key="3">
    <source>
        <dbReference type="Proteomes" id="UP001189429"/>
    </source>
</evidence>
<evidence type="ECO:0000256" key="1">
    <source>
        <dbReference type="SAM" id="MobiDB-lite"/>
    </source>
</evidence>
<gene>
    <name evidence="2" type="ORF">PCOR1329_LOCUS56105</name>
</gene>
<comment type="caution">
    <text evidence="2">The sequence shown here is derived from an EMBL/GenBank/DDBJ whole genome shotgun (WGS) entry which is preliminary data.</text>
</comment>
<organism evidence="2 3">
    <name type="scientific">Prorocentrum cordatum</name>
    <dbReference type="NCBI Taxonomy" id="2364126"/>
    <lineage>
        <taxon>Eukaryota</taxon>
        <taxon>Sar</taxon>
        <taxon>Alveolata</taxon>
        <taxon>Dinophyceae</taxon>
        <taxon>Prorocentrales</taxon>
        <taxon>Prorocentraceae</taxon>
        <taxon>Prorocentrum</taxon>
    </lineage>
</organism>
<evidence type="ECO:0000313" key="2">
    <source>
        <dbReference type="EMBL" id="CAK0869860.1"/>
    </source>
</evidence>
<reference evidence="2" key="1">
    <citation type="submission" date="2023-10" db="EMBL/GenBank/DDBJ databases">
        <authorList>
            <person name="Chen Y."/>
            <person name="Shah S."/>
            <person name="Dougan E. K."/>
            <person name="Thang M."/>
            <person name="Chan C."/>
        </authorList>
    </citation>
    <scope>NUCLEOTIDE SEQUENCE [LARGE SCALE GENOMIC DNA]</scope>
</reference>
<feature type="compositionally biased region" description="Basic and acidic residues" evidence="1">
    <location>
        <begin position="34"/>
        <end position="48"/>
    </location>
</feature>
<proteinExistence type="predicted"/>
<protein>
    <submittedName>
        <fullName evidence="2">Uncharacterized protein</fullName>
    </submittedName>
</protein>
<feature type="region of interest" description="Disordered" evidence="1">
    <location>
        <begin position="1"/>
        <end position="51"/>
    </location>
</feature>
<dbReference type="EMBL" id="CAUYUJ010016896">
    <property type="protein sequence ID" value="CAK0869860.1"/>
    <property type="molecule type" value="Genomic_DNA"/>
</dbReference>
<dbReference type="Proteomes" id="UP001189429">
    <property type="component" value="Unassembled WGS sequence"/>
</dbReference>
<sequence>MVLVSHCQTPEKHPAGSSKGCPIIDLAGESSESTGERDLNTDVGEPRSRQVTTEEYFPRWNPHRAEVSGDCQIGAGAPWIGFMEHPILCDFQRGIDASPAGWADSPVQASPRLRFWASERDAAQTSEGRLNAQVRIFVGKAQKGMGVHLCDMESLLLSQCLLRIDETATTLTLQTALAREQEFSLKGLKSTLKGEAFKKRVPRLAHATKECLLLVFGEGSEESAHCLVFKDMSDRDEFHTSMKIIQVVASQYTM</sequence>
<keyword evidence="3" id="KW-1185">Reference proteome</keyword>